<dbReference type="GO" id="GO:0005634">
    <property type="term" value="C:nucleus"/>
    <property type="evidence" value="ECO:0007669"/>
    <property type="project" value="UniProtKB-SubCell"/>
</dbReference>
<keyword evidence="8" id="KW-1185">Reference proteome</keyword>
<dbReference type="PANTHER" id="PTHR23110:SF92">
    <property type="entry name" value="MODIFIER OF MDG4"/>
    <property type="match status" value="1"/>
</dbReference>
<evidence type="ECO:0000313" key="8">
    <source>
        <dbReference type="Proteomes" id="UP001652628"/>
    </source>
</evidence>
<feature type="region of interest" description="Disordered" evidence="6">
    <location>
        <begin position="115"/>
        <end position="157"/>
    </location>
</feature>
<dbReference type="GO" id="GO:0008270">
    <property type="term" value="F:zinc ion binding"/>
    <property type="evidence" value="ECO:0007669"/>
    <property type="project" value="UniProtKB-KW"/>
</dbReference>
<evidence type="ECO:0000256" key="5">
    <source>
        <dbReference type="ARBA" id="ARBA00023242"/>
    </source>
</evidence>
<evidence type="ECO:0000313" key="9">
    <source>
        <dbReference type="RefSeq" id="XP_016935339.4"/>
    </source>
</evidence>
<feature type="domain" description="BTB" evidence="7">
    <location>
        <begin position="32"/>
        <end position="98"/>
    </location>
</feature>
<feature type="region of interest" description="Disordered" evidence="6">
    <location>
        <begin position="223"/>
        <end position="249"/>
    </location>
</feature>
<evidence type="ECO:0000256" key="2">
    <source>
        <dbReference type="ARBA" id="ARBA00022723"/>
    </source>
</evidence>
<evidence type="ECO:0000259" key="7">
    <source>
        <dbReference type="PROSITE" id="PS50097"/>
    </source>
</evidence>
<feature type="compositionally biased region" description="Low complexity" evidence="6">
    <location>
        <begin position="136"/>
        <end position="157"/>
    </location>
</feature>
<feature type="region of interest" description="Disordered" evidence="6">
    <location>
        <begin position="355"/>
        <end position="381"/>
    </location>
</feature>
<dbReference type="PANTHER" id="PTHR23110">
    <property type="entry name" value="BTB DOMAIN TRANSCRIPTION FACTOR"/>
    <property type="match status" value="1"/>
</dbReference>
<accession>A0AB39ZHB7</accession>
<dbReference type="InterPro" id="IPR000210">
    <property type="entry name" value="BTB/POZ_dom"/>
</dbReference>
<sequence>MADDEQFSLCWNNFNTNLSAGFHESLCRGDLVDVSLAAEGHIVKAHRLVLSVCSPFFRKMFTQMPSNTHAIVFLNNVSHSALKDLIQFMYCGEVNVKQDALPAFISTAESLQIKGLTDNDPAPQPPQEPSPPPAAPHVQQQQIPAQRVQRQQPRASARYKIETVDDGLGDDAKGTTQIVIQTTAAPQATIVQQQQPQQQQATQQIQSQQQLQTGTTTTATLVSTNKRPARSSLTTASSSAGVKRSKTSVSANVMDPLDSATETGTTTTTQLVPQQITVQTAVVSAAEAKLHQQTQQVRHQQPQQQEEAEYIDLPMELPTKSEPDYSEDHGDAAGDGEGTYVEDDAYGDMRYDDSYFTENEDAGNQSAANTSGGGVTATTSKAVAKQQSQNYSDSSFVDTSADQGNTEAQDLNKLVFIESPWSTPCLVLNGYMYNCHSRKSNKQYWRCHNYSKKVHELRCRSRCVLENGQLKSITGGLHNHEPHTEKIQKIIQRNKMAAISTGRKLSRTHSFTQQQLEEPKEEFIDEHQLASDAATLQLSDHELMHASMMLMHE</sequence>
<dbReference type="GO" id="GO:0006357">
    <property type="term" value="P:regulation of transcription by RNA polymerase II"/>
    <property type="evidence" value="ECO:0007669"/>
    <property type="project" value="TreeGrafter"/>
</dbReference>
<dbReference type="InterPro" id="IPR051095">
    <property type="entry name" value="Dros_DevTransReg"/>
</dbReference>
<feature type="compositionally biased region" description="Pro residues" evidence="6">
    <location>
        <begin position="122"/>
        <end position="135"/>
    </location>
</feature>
<comment type="subcellular location">
    <subcellularLocation>
        <location evidence="1">Nucleus</location>
    </subcellularLocation>
</comment>
<keyword evidence="4" id="KW-0862">Zinc</keyword>
<feature type="compositionally biased region" description="Polar residues" evidence="6">
    <location>
        <begin position="362"/>
        <end position="381"/>
    </location>
</feature>
<dbReference type="CDD" id="cd18315">
    <property type="entry name" value="BTB_POZ_BAB-like"/>
    <property type="match status" value="1"/>
</dbReference>
<dbReference type="InterPro" id="IPR007588">
    <property type="entry name" value="Znf_FLYWCH"/>
</dbReference>
<dbReference type="PROSITE" id="PS50097">
    <property type="entry name" value="BTB"/>
    <property type="match status" value="1"/>
</dbReference>
<keyword evidence="5" id="KW-0539">Nucleus</keyword>
<feature type="compositionally biased region" description="Basic and acidic residues" evidence="6">
    <location>
        <begin position="319"/>
        <end position="332"/>
    </location>
</feature>
<proteinExistence type="predicted"/>
<dbReference type="SUPFAM" id="SSF54695">
    <property type="entry name" value="POZ domain"/>
    <property type="match status" value="1"/>
</dbReference>
<name>A0AB39ZHB7_DROSZ</name>
<feature type="region of interest" description="Disordered" evidence="6">
    <location>
        <begin position="317"/>
        <end position="341"/>
    </location>
</feature>
<protein>
    <submittedName>
        <fullName evidence="9">Modifier of mdg4 isoform X4</fullName>
    </submittedName>
</protein>
<gene>
    <name evidence="9" type="primary">LOC108013859</name>
</gene>
<evidence type="ECO:0000256" key="1">
    <source>
        <dbReference type="ARBA" id="ARBA00004123"/>
    </source>
</evidence>
<feature type="compositionally biased region" description="Low complexity" evidence="6">
    <location>
        <begin position="231"/>
        <end position="240"/>
    </location>
</feature>
<evidence type="ECO:0000256" key="6">
    <source>
        <dbReference type="SAM" id="MobiDB-lite"/>
    </source>
</evidence>
<organism evidence="8 9">
    <name type="scientific">Drosophila suzukii</name>
    <name type="common">Spotted-wing drosophila fruit fly</name>
    <dbReference type="NCBI Taxonomy" id="28584"/>
    <lineage>
        <taxon>Eukaryota</taxon>
        <taxon>Metazoa</taxon>
        <taxon>Ecdysozoa</taxon>
        <taxon>Arthropoda</taxon>
        <taxon>Hexapoda</taxon>
        <taxon>Insecta</taxon>
        <taxon>Pterygota</taxon>
        <taxon>Neoptera</taxon>
        <taxon>Endopterygota</taxon>
        <taxon>Diptera</taxon>
        <taxon>Brachycera</taxon>
        <taxon>Muscomorpha</taxon>
        <taxon>Ephydroidea</taxon>
        <taxon>Drosophilidae</taxon>
        <taxon>Drosophila</taxon>
        <taxon>Sophophora</taxon>
    </lineage>
</organism>
<keyword evidence="3" id="KW-0863">Zinc-finger</keyword>
<keyword evidence="2" id="KW-0479">Metal-binding</keyword>
<dbReference type="InterPro" id="IPR011333">
    <property type="entry name" value="SKP1/BTB/POZ_sf"/>
</dbReference>
<dbReference type="SMART" id="SM00225">
    <property type="entry name" value="BTB"/>
    <property type="match status" value="1"/>
</dbReference>
<dbReference type="Proteomes" id="UP001652628">
    <property type="component" value="Chromosome 3"/>
</dbReference>
<dbReference type="Gene3D" id="2.20.25.240">
    <property type="match status" value="1"/>
</dbReference>
<evidence type="ECO:0000256" key="3">
    <source>
        <dbReference type="ARBA" id="ARBA00022771"/>
    </source>
</evidence>
<dbReference type="Pfam" id="PF04500">
    <property type="entry name" value="FLYWCH"/>
    <property type="match status" value="1"/>
</dbReference>
<dbReference type="AlphaFoldDB" id="A0AB39ZHB7"/>
<dbReference type="GeneID" id="108013859"/>
<dbReference type="RefSeq" id="XP_016935339.4">
    <property type="nucleotide sequence ID" value="XM_017079850.4"/>
</dbReference>
<evidence type="ECO:0000256" key="4">
    <source>
        <dbReference type="ARBA" id="ARBA00022833"/>
    </source>
</evidence>
<dbReference type="Gene3D" id="3.30.710.10">
    <property type="entry name" value="Potassium Channel Kv1.1, Chain A"/>
    <property type="match status" value="1"/>
</dbReference>
<reference evidence="9" key="1">
    <citation type="submission" date="2025-08" db="UniProtKB">
        <authorList>
            <consortium name="RefSeq"/>
        </authorList>
    </citation>
    <scope>IDENTIFICATION</scope>
</reference>
<dbReference type="Pfam" id="PF00651">
    <property type="entry name" value="BTB"/>
    <property type="match status" value="1"/>
</dbReference>